<evidence type="ECO:0000256" key="3">
    <source>
        <dbReference type="ARBA" id="ARBA00012664"/>
    </source>
</evidence>
<dbReference type="Gene3D" id="3.40.50.960">
    <property type="entry name" value="Lumazine/riboflavin synthase"/>
    <property type="match status" value="1"/>
</dbReference>
<feature type="active site" description="Proton donor" evidence="7">
    <location>
        <position position="87"/>
    </location>
</feature>
<dbReference type="AlphaFoldDB" id="A0A537ITV0"/>
<comment type="catalytic activity">
    <reaction evidence="6 7">
        <text>(2S)-2-hydroxy-3-oxobutyl phosphate + 5-amino-6-(D-ribitylamino)uracil = 6,7-dimethyl-8-(1-D-ribityl)lumazine + phosphate + 2 H2O + H(+)</text>
        <dbReference type="Rhea" id="RHEA:26152"/>
        <dbReference type="ChEBI" id="CHEBI:15377"/>
        <dbReference type="ChEBI" id="CHEBI:15378"/>
        <dbReference type="ChEBI" id="CHEBI:15934"/>
        <dbReference type="ChEBI" id="CHEBI:43474"/>
        <dbReference type="ChEBI" id="CHEBI:58201"/>
        <dbReference type="ChEBI" id="CHEBI:58830"/>
        <dbReference type="EC" id="2.5.1.78"/>
    </reaction>
</comment>
<evidence type="ECO:0000313" key="8">
    <source>
        <dbReference type="EMBL" id="TMI74710.1"/>
    </source>
</evidence>
<comment type="pathway">
    <text evidence="1 7">Cofactor biosynthesis; riboflavin biosynthesis; riboflavin from 2-hydroxy-3-oxobutyl phosphate and 5-amino-6-(D-ribitylamino)uracil: step 1/2.</text>
</comment>
<dbReference type="UniPathway" id="UPA00275">
    <property type="reaction ID" value="UER00404"/>
</dbReference>
<dbReference type="GO" id="GO:0009349">
    <property type="term" value="C:riboflavin synthase complex"/>
    <property type="evidence" value="ECO:0007669"/>
    <property type="project" value="UniProtKB-UniRule"/>
</dbReference>
<comment type="function">
    <text evidence="7">Catalyzes the formation of 6,7-dimethyl-8-ribityllumazine by condensation of 5-amino-6-(D-ribitylamino)uracil with 3,4-dihydroxy-2-butanone 4-phosphate. This is the penultimate step in the biosynthesis of riboflavin.</text>
</comment>
<dbReference type="EC" id="2.5.1.78" evidence="3 7"/>
<gene>
    <name evidence="7" type="primary">ribH</name>
    <name evidence="8" type="ORF">E6H05_07560</name>
</gene>
<evidence type="ECO:0000256" key="1">
    <source>
        <dbReference type="ARBA" id="ARBA00004917"/>
    </source>
</evidence>
<evidence type="ECO:0000256" key="2">
    <source>
        <dbReference type="ARBA" id="ARBA00007424"/>
    </source>
</evidence>
<evidence type="ECO:0000256" key="6">
    <source>
        <dbReference type="ARBA" id="ARBA00048785"/>
    </source>
</evidence>
<dbReference type="PANTHER" id="PTHR21058">
    <property type="entry name" value="6,7-DIMETHYL-8-RIBITYLLUMAZINE SYNTHASE DMRL SYNTHASE LUMAZINE SYNTHASE"/>
    <property type="match status" value="1"/>
</dbReference>
<evidence type="ECO:0000256" key="7">
    <source>
        <dbReference type="HAMAP-Rule" id="MF_00178"/>
    </source>
</evidence>
<sequence length="165" mass="17993">MGGEFHGNHDASGLRFAIVVSRFNEEVTTKLLDEAQRTLAERKAADVDVAWVPGAFEIPPVARRLAETGRYDAILCLGCVIKGETAHFEYVAGEAARGIARAGYETGVPVIFQVLAVYHAEQAAARVTDKLNRGREGALAAIEMARLIKRLPRPQRGRARKPRSA</sequence>
<accession>A0A537ITV0</accession>
<organism evidence="8 9">
    <name type="scientific">Candidatus Segetimicrobium genomatis</name>
    <dbReference type="NCBI Taxonomy" id="2569760"/>
    <lineage>
        <taxon>Bacteria</taxon>
        <taxon>Bacillati</taxon>
        <taxon>Candidatus Sysuimicrobiota</taxon>
        <taxon>Candidatus Sysuimicrobiia</taxon>
        <taxon>Candidatus Sysuimicrobiales</taxon>
        <taxon>Candidatus Segetimicrobiaceae</taxon>
        <taxon>Candidatus Segetimicrobium</taxon>
    </lineage>
</organism>
<feature type="binding site" evidence="7">
    <location>
        <position position="23"/>
    </location>
    <ligand>
        <name>5-amino-6-(D-ribitylamino)uracil</name>
        <dbReference type="ChEBI" id="CHEBI:15934"/>
    </ligand>
</feature>
<dbReference type="NCBIfam" id="TIGR00114">
    <property type="entry name" value="lumazine-synth"/>
    <property type="match status" value="1"/>
</dbReference>
<keyword evidence="4 7" id="KW-0686">Riboflavin biosynthesis</keyword>
<name>A0A537ITV0_9BACT</name>
<dbReference type="GO" id="GO:0005829">
    <property type="term" value="C:cytosol"/>
    <property type="evidence" value="ECO:0007669"/>
    <property type="project" value="TreeGrafter"/>
</dbReference>
<dbReference type="Proteomes" id="UP000318834">
    <property type="component" value="Unassembled WGS sequence"/>
</dbReference>
<dbReference type="SUPFAM" id="SSF52121">
    <property type="entry name" value="Lumazine synthase"/>
    <property type="match status" value="1"/>
</dbReference>
<dbReference type="EMBL" id="VBAP01000052">
    <property type="protein sequence ID" value="TMI74710.1"/>
    <property type="molecule type" value="Genomic_DNA"/>
</dbReference>
<dbReference type="InterPro" id="IPR002180">
    <property type="entry name" value="LS/RS"/>
</dbReference>
<dbReference type="GO" id="GO:0000906">
    <property type="term" value="F:6,7-dimethyl-8-ribityllumazine synthase activity"/>
    <property type="evidence" value="ECO:0007669"/>
    <property type="project" value="UniProtKB-UniRule"/>
</dbReference>
<proteinExistence type="inferred from homology"/>
<dbReference type="CDD" id="cd09209">
    <property type="entry name" value="Lumazine_synthase-I"/>
    <property type="match status" value="1"/>
</dbReference>
<evidence type="ECO:0000313" key="9">
    <source>
        <dbReference type="Proteomes" id="UP000318834"/>
    </source>
</evidence>
<feature type="binding site" evidence="7">
    <location>
        <begin position="55"/>
        <end position="57"/>
    </location>
    <ligand>
        <name>5-amino-6-(D-ribitylamino)uracil</name>
        <dbReference type="ChEBI" id="CHEBI:15934"/>
    </ligand>
</feature>
<dbReference type="InterPro" id="IPR036467">
    <property type="entry name" value="LS/RS_sf"/>
</dbReference>
<keyword evidence="5 7" id="KW-0808">Transferase</keyword>
<feature type="binding site" evidence="7">
    <location>
        <position position="126"/>
    </location>
    <ligand>
        <name>(2S)-2-hydroxy-3-oxobutyl phosphate</name>
        <dbReference type="ChEBI" id="CHEBI:58830"/>
    </ligand>
</feature>
<dbReference type="GO" id="GO:0009231">
    <property type="term" value="P:riboflavin biosynthetic process"/>
    <property type="evidence" value="ECO:0007669"/>
    <property type="project" value="UniProtKB-UniRule"/>
</dbReference>
<evidence type="ECO:0000256" key="5">
    <source>
        <dbReference type="ARBA" id="ARBA00022679"/>
    </source>
</evidence>
<feature type="binding site" evidence="7">
    <location>
        <begin position="79"/>
        <end position="81"/>
    </location>
    <ligand>
        <name>5-amino-6-(D-ribitylamino)uracil</name>
        <dbReference type="ChEBI" id="CHEBI:15934"/>
    </ligand>
</feature>
<feature type="binding site" evidence="7">
    <location>
        <position position="112"/>
    </location>
    <ligand>
        <name>5-amino-6-(D-ribitylamino)uracil</name>
        <dbReference type="ChEBI" id="CHEBI:15934"/>
    </ligand>
</feature>
<dbReference type="PANTHER" id="PTHR21058:SF0">
    <property type="entry name" value="6,7-DIMETHYL-8-RIBITYLLUMAZINE SYNTHASE"/>
    <property type="match status" value="1"/>
</dbReference>
<dbReference type="HAMAP" id="MF_00178">
    <property type="entry name" value="Lumazine_synth"/>
    <property type="match status" value="1"/>
</dbReference>
<comment type="similarity">
    <text evidence="2 7">Belongs to the DMRL synthase family.</text>
</comment>
<comment type="caution">
    <text evidence="8">The sequence shown here is derived from an EMBL/GenBank/DDBJ whole genome shotgun (WGS) entry which is preliminary data.</text>
</comment>
<feature type="binding site" evidence="7">
    <location>
        <begin position="84"/>
        <end position="85"/>
    </location>
    <ligand>
        <name>(2S)-2-hydroxy-3-oxobutyl phosphate</name>
        <dbReference type="ChEBI" id="CHEBI:58830"/>
    </ligand>
</feature>
<dbReference type="InterPro" id="IPR034964">
    <property type="entry name" value="LS"/>
</dbReference>
<protein>
    <recommendedName>
        <fullName evidence="3 7">6,7-dimethyl-8-ribityllumazine synthase</fullName>
        <shortName evidence="7">DMRL synthase</shortName>
        <shortName evidence="7">LS</shortName>
        <shortName evidence="7">Lumazine synthase</shortName>
        <ecNumber evidence="3 7">2.5.1.78</ecNumber>
    </recommendedName>
</protein>
<reference evidence="8 9" key="1">
    <citation type="journal article" date="2019" name="Nat. Microbiol.">
        <title>Mediterranean grassland soil C-N compound turnover is dependent on rainfall and depth, and is mediated by genomically divergent microorganisms.</title>
        <authorList>
            <person name="Diamond S."/>
            <person name="Andeer P.F."/>
            <person name="Li Z."/>
            <person name="Crits-Christoph A."/>
            <person name="Burstein D."/>
            <person name="Anantharaman K."/>
            <person name="Lane K.R."/>
            <person name="Thomas B.C."/>
            <person name="Pan C."/>
            <person name="Northen T.R."/>
            <person name="Banfield J.F."/>
        </authorList>
    </citation>
    <scope>NUCLEOTIDE SEQUENCE [LARGE SCALE GENOMIC DNA]</scope>
    <source>
        <strain evidence="8">NP_8</strain>
    </source>
</reference>
<evidence type="ECO:0000256" key="4">
    <source>
        <dbReference type="ARBA" id="ARBA00022619"/>
    </source>
</evidence>
<dbReference type="Pfam" id="PF00885">
    <property type="entry name" value="DMRL_synthase"/>
    <property type="match status" value="1"/>
</dbReference>